<accession>A0AAW1V135</accession>
<keyword evidence="3" id="KW-0393">Immunoglobulin domain</keyword>
<dbReference type="InterPro" id="IPR029048">
    <property type="entry name" value="HSP70_C_sf"/>
</dbReference>
<dbReference type="PANTHER" id="PTHR12231:SF265">
    <property type="entry name" value="DPR-INTERACTING PROTEIN LAMBDA"/>
    <property type="match status" value="1"/>
</dbReference>
<dbReference type="EMBL" id="JARQZJ010000122">
    <property type="protein sequence ID" value="KAK9889039.1"/>
    <property type="molecule type" value="Genomic_DNA"/>
</dbReference>
<keyword evidence="2" id="KW-1015">Disulfide bond</keyword>
<comment type="caution">
    <text evidence="5">The sequence shown here is derived from an EMBL/GenBank/DDBJ whole genome shotgun (WGS) entry which is preliminary data.</text>
</comment>
<dbReference type="PANTHER" id="PTHR12231">
    <property type="entry name" value="CTX-RELATED TYPE I TRANSMEMBRANE PROTEIN"/>
    <property type="match status" value="1"/>
</dbReference>
<dbReference type="SUPFAM" id="SSF100934">
    <property type="entry name" value="Heat shock protein 70kD (HSP70), C-terminal subdomain"/>
    <property type="match status" value="1"/>
</dbReference>
<dbReference type="Proteomes" id="UP001431783">
    <property type="component" value="Unassembled WGS sequence"/>
</dbReference>
<keyword evidence="1" id="KW-0677">Repeat</keyword>
<dbReference type="InterPro" id="IPR036179">
    <property type="entry name" value="Ig-like_dom_sf"/>
</dbReference>
<evidence type="ECO:0000313" key="5">
    <source>
        <dbReference type="EMBL" id="KAK9889039.1"/>
    </source>
</evidence>
<sequence>MTFIALSARSGGNFKEVAWIKSDTKAILAIHTHMVAQNPRLSVTHNGHNTWKLHVSNVKKNDSGTYMCQINTDPMRSQMGHLEVVIPPDILNDNESTEGGGVAVEGGTIRLRCSATGVPDPTVLWRREDSRNIVLRHDNAREKLQDANQLADKGEYEHKQKELEGISIPLITKLYQGAGGVPGGMPGGMPVGFPGAGGAAPGASAGGAGPTIEEVY</sequence>
<evidence type="ECO:0000256" key="2">
    <source>
        <dbReference type="ARBA" id="ARBA00023157"/>
    </source>
</evidence>
<feature type="domain" description="Ig-like" evidence="4">
    <location>
        <begin position="88"/>
        <end position="156"/>
    </location>
</feature>
<dbReference type="InterPro" id="IPR013783">
    <property type="entry name" value="Ig-like_fold"/>
</dbReference>
<organism evidence="5 6">
    <name type="scientific">Henosepilachna vigintioctopunctata</name>
    <dbReference type="NCBI Taxonomy" id="420089"/>
    <lineage>
        <taxon>Eukaryota</taxon>
        <taxon>Metazoa</taxon>
        <taxon>Ecdysozoa</taxon>
        <taxon>Arthropoda</taxon>
        <taxon>Hexapoda</taxon>
        <taxon>Insecta</taxon>
        <taxon>Pterygota</taxon>
        <taxon>Neoptera</taxon>
        <taxon>Endopterygota</taxon>
        <taxon>Coleoptera</taxon>
        <taxon>Polyphaga</taxon>
        <taxon>Cucujiformia</taxon>
        <taxon>Coccinelloidea</taxon>
        <taxon>Coccinellidae</taxon>
        <taxon>Epilachninae</taxon>
        <taxon>Epilachnini</taxon>
        <taxon>Henosepilachna</taxon>
    </lineage>
</organism>
<dbReference type="AlphaFoldDB" id="A0AAW1V135"/>
<evidence type="ECO:0000313" key="6">
    <source>
        <dbReference type="Proteomes" id="UP001431783"/>
    </source>
</evidence>
<feature type="domain" description="Ig-like" evidence="4">
    <location>
        <begin position="1"/>
        <end position="71"/>
    </location>
</feature>
<dbReference type="InterPro" id="IPR051170">
    <property type="entry name" value="Neural/epithelial_adhesion"/>
</dbReference>
<evidence type="ECO:0000259" key="4">
    <source>
        <dbReference type="PROSITE" id="PS50835"/>
    </source>
</evidence>
<gene>
    <name evidence="5" type="ORF">WA026_004320</name>
</gene>
<keyword evidence="6" id="KW-1185">Reference proteome</keyword>
<dbReference type="InterPro" id="IPR013151">
    <property type="entry name" value="Immunoglobulin_dom"/>
</dbReference>
<dbReference type="Gene3D" id="1.20.1270.10">
    <property type="match status" value="1"/>
</dbReference>
<reference evidence="5 6" key="1">
    <citation type="submission" date="2023-03" db="EMBL/GenBank/DDBJ databases">
        <title>Genome insight into feeding habits of ladybird beetles.</title>
        <authorList>
            <person name="Li H.-S."/>
            <person name="Huang Y.-H."/>
            <person name="Pang H."/>
        </authorList>
    </citation>
    <scope>NUCLEOTIDE SEQUENCE [LARGE SCALE GENOMIC DNA]</scope>
    <source>
        <strain evidence="5">SYSU_2023b</strain>
        <tissue evidence="5">Whole body</tissue>
    </source>
</reference>
<dbReference type="InterPro" id="IPR007110">
    <property type="entry name" value="Ig-like_dom"/>
</dbReference>
<evidence type="ECO:0000256" key="1">
    <source>
        <dbReference type="ARBA" id="ARBA00022737"/>
    </source>
</evidence>
<evidence type="ECO:0000256" key="3">
    <source>
        <dbReference type="ARBA" id="ARBA00023319"/>
    </source>
</evidence>
<dbReference type="Gene3D" id="2.60.40.10">
    <property type="entry name" value="Immunoglobulins"/>
    <property type="match status" value="1"/>
</dbReference>
<dbReference type="SUPFAM" id="SSF48726">
    <property type="entry name" value="Immunoglobulin"/>
    <property type="match status" value="1"/>
</dbReference>
<dbReference type="GO" id="GO:0043005">
    <property type="term" value="C:neuron projection"/>
    <property type="evidence" value="ECO:0007669"/>
    <property type="project" value="TreeGrafter"/>
</dbReference>
<proteinExistence type="predicted"/>
<name>A0AAW1V135_9CUCU</name>
<dbReference type="Pfam" id="PF00047">
    <property type="entry name" value="ig"/>
    <property type="match status" value="1"/>
</dbReference>
<dbReference type="Pfam" id="PF13927">
    <property type="entry name" value="Ig_3"/>
    <property type="match status" value="1"/>
</dbReference>
<dbReference type="PROSITE" id="PS50835">
    <property type="entry name" value="IG_LIKE"/>
    <property type="match status" value="2"/>
</dbReference>
<protein>
    <recommendedName>
        <fullName evidence="4">Ig-like domain-containing protein</fullName>
    </recommendedName>
</protein>